<reference evidence="2" key="1">
    <citation type="submission" date="2019-12" db="UniProtKB">
        <authorList>
            <consortium name="WormBaseParasite"/>
        </authorList>
    </citation>
    <scope>IDENTIFICATION</scope>
</reference>
<evidence type="ECO:0000313" key="2">
    <source>
        <dbReference type="WBParaSite" id="TMUE_1000002649.1"/>
    </source>
</evidence>
<sequence>MKDTFYISHNAYWLCAGYGSPAKRFGDGNCDKLGRIVVPPCGELKFNDKTNLPNRGCVFVEVCLFLLSTRIK</sequence>
<name>A0A5S6Q659_TRIMR</name>
<organism evidence="1 2">
    <name type="scientific">Trichuris muris</name>
    <name type="common">Mouse whipworm</name>
    <dbReference type="NCBI Taxonomy" id="70415"/>
    <lineage>
        <taxon>Eukaryota</taxon>
        <taxon>Metazoa</taxon>
        <taxon>Ecdysozoa</taxon>
        <taxon>Nematoda</taxon>
        <taxon>Enoplea</taxon>
        <taxon>Dorylaimia</taxon>
        <taxon>Trichinellida</taxon>
        <taxon>Trichuridae</taxon>
        <taxon>Trichuris</taxon>
    </lineage>
</organism>
<dbReference type="AlphaFoldDB" id="A0A5S6Q659"/>
<accession>A0A5S6Q659</accession>
<proteinExistence type="predicted"/>
<dbReference type="WBParaSite" id="TMUE_1000002649.1">
    <property type="protein sequence ID" value="TMUE_1000002649.1"/>
    <property type="gene ID" value="WBGene00291522"/>
</dbReference>
<keyword evidence="1" id="KW-1185">Reference proteome</keyword>
<protein>
    <submittedName>
        <fullName evidence="2">Uncharacterized protein</fullName>
    </submittedName>
</protein>
<dbReference type="Proteomes" id="UP000046395">
    <property type="component" value="Unassembled WGS sequence"/>
</dbReference>
<evidence type="ECO:0000313" key="1">
    <source>
        <dbReference type="Proteomes" id="UP000046395"/>
    </source>
</evidence>